<feature type="coiled-coil region" evidence="9">
    <location>
        <begin position="163"/>
        <end position="218"/>
    </location>
</feature>
<comment type="subcellular location">
    <subcellularLocation>
        <location evidence="1">Chromosome</location>
        <location evidence="1">Centromere</location>
    </subcellularLocation>
</comment>
<evidence type="ECO:0000256" key="3">
    <source>
        <dbReference type="ARBA" id="ARBA00022454"/>
    </source>
</evidence>
<dbReference type="EMBL" id="MU069978">
    <property type="protein sequence ID" value="KAF5831089.1"/>
    <property type="molecule type" value="Genomic_DNA"/>
</dbReference>
<keyword evidence="3" id="KW-0158">Chromosome</keyword>
<comment type="caution">
    <text evidence="11">The sequence shown here is derived from an EMBL/GenBank/DDBJ whole genome shotgun (WGS) entry which is preliminary data.</text>
</comment>
<keyword evidence="6 9" id="KW-0175">Coiled coil</keyword>
<dbReference type="InterPro" id="IPR038275">
    <property type="entry name" value="Nuf2_N_sf"/>
</dbReference>
<dbReference type="PANTHER" id="PTHR48441:SF1">
    <property type="entry name" value="NT-3"/>
    <property type="match status" value="1"/>
</dbReference>
<keyword evidence="4" id="KW-0132">Cell division</keyword>
<gene>
    <name evidence="11" type="ORF">DUNSADRAFT_13620</name>
</gene>
<evidence type="ECO:0000256" key="2">
    <source>
        <dbReference type="ARBA" id="ARBA00005498"/>
    </source>
</evidence>
<evidence type="ECO:0000256" key="6">
    <source>
        <dbReference type="ARBA" id="ARBA00023054"/>
    </source>
</evidence>
<protein>
    <submittedName>
        <fullName evidence="11">Nuf2 family-domain-containing protein</fullName>
    </submittedName>
</protein>
<dbReference type="Gene3D" id="1.10.418.60">
    <property type="entry name" value="Ncd80 complex, Nuf2 subunit"/>
    <property type="match status" value="1"/>
</dbReference>
<name>A0ABQ7G905_DUNSA</name>
<feature type="domain" description="Kinetochore protein Nuf2 N-terminal" evidence="10">
    <location>
        <begin position="6"/>
        <end position="141"/>
    </location>
</feature>
<evidence type="ECO:0000256" key="4">
    <source>
        <dbReference type="ARBA" id="ARBA00022618"/>
    </source>
</evidence>
<evidence type="ECO:0000256" key="9">
    <source>
        <dbReference type="SAM" id="Coils"/>
    </source>
</evidence>
<keyword evidence="12" id="KW-1185">Reference proteome</keyword>
<evidence type="ECO:0000313" key="12">
    <source>
        <dbReference type="Proteomes" id="UP000815325"/>
    </source>
</evidence>
<evidence type="ECO:0000256" key="5">
    <source>
        <dbReference type="ARBA" id="ARBA00022776"/>
    </source>
</evidence>
<evidence type="ECO:0000256" key="8">
    <source>
        <dbReference type="ARBA" id="ARBA00023328"/>
    </source>
</evidence>
<dbReference type="Pfam" id="PF03800">
    <property type="entry name" value="Nuf2"/>
    <property type="match status" value="1"/>
</dbReference>
<dbReference type="PANTHER" id="PTHR48441">
    <property type="match status" value="1"/>
</dbReference>
<keyword evidence="7" id="KW-0131">Cell cycle</keyword>
<evidence type="ECO:0000256" key="1">
    <source>
        <dbReference type="ARBA" id="ARBA00004584"/>
    </source>
</evidence>
<dbReference type="InterPro" id="IPR005549">
    <property type="entry name" value="Kinetochore_Nuf2_N"/>
</dbReference>
<proteinExistence type="inferred from homology"/>
<organism evidence="11 12">
    <name type="scientific">Dunaliella salina</name>
    <name type="common">Green alga</name>
    <name type="synonym">Protococcus salinus</name>
    <dbReference type="NCBI Taxonomy" id="3046"/>
    <lineage>
        <taxon>Eukaryota</taxon>
        <taxon>Viridiplantae</taxon>
        <taxon>Chlorophyta</taxon>
        <taxon>core chlorophytes</taxon>
        <taxon>Chlorophyceae</taxon>
        <taxon>CS clade</taxon>
        <taxon>Chlamydomonadales</taxon>
        <taxon>Dunaliellaceae</taxon>
        <taxon>Dunaliella</taxon>
    </lineage>
</organism>
<sequence length="300" mass="33580">MSQSSFSFPILENDELLPCLSEMEVALDANQLAKPSYEVVRCVFEQIVIMLTGVTREELTQPVFTAMDAFEYPELHDESIPTNNFFRLLLKLMVASGVKDFSWRDVFKPDPLKLRRNLSAIINFAKFREEKALAFQELQGQLDGMVDSTRALEEEYAKNMSELQAMQAHRSEQAAEVSQVEAEEAEITARNTQLNKHAAGLQNEVRQLKAHANSLADVASQAKLDLAAAKQETATLSDQIVQSPEKHRQAIAELAAVGDAKRTYCAQLSSQLMDNDRKLEMVVKVRLHFNIILAAHAEGS</sequence>
<accession>A0ABQ7G905</accession>
<evidence type="ECO:0000256" key="7">
    <source>
        <dbReference type="ARBA" id="ARBA00023306"/>
    </source>
</evidence>
<evidence type="ECO:0000259" key="10">
    <source>
        <dbReference type="Pfam" id="PF03800"/>
    </source>
</evidence>
<keyword evidence="5" id="KW-0498">Mitosis</keyword>
<evidence type="ECO:0000313" key="11">
    <source>
        <dbReference type="EMBL" id="KAF5831089.1"/>
    </source>
</evidence>
<dbReference type="Proteomes" id="UP000815325">
    <property type="component" value="Unassembled WGS sequence"/>
</dbReference>
<reference evidence="11" key="1">
    <citation type="submission" date="2017-08" db="EMBL/GenBank/DDBJ databases">
        <authorList>
            <person name="Polle J.E."/>
            <person name="Barry K."/>
            <person name="Cushman J."/>
            <person name="Schmutz J."/>
            <person name="Tran D."/>
            <person name="Hathwaick L.T."/>
            <person name="Yim W.C."/>
            <person name="Jenkins J."/>
            <person name="Mckie-Krisberg Z.M."/>
            <person name="Prochnik S."/>
            <person name="Lindquist E."/>
            <person name="Dockter R.B."/>
            <person name="Adam C."/>
            <person name="Molina H."/>
            <person name="Bunkerborg J."/>
            <person name="Jin E."/>
            <person name="Buchheim M."/>
            <person name="Magnuson J."/>
        </authorList>
    </citation>
    <scope>NUCLEOTIDE SEQUENCE</scope>
    <source>
        <strain evidence="11">CCAP 19/18</strain>
    </source>
</reference>
<comment type="similarity">
    <text evidence="2">Belongs to the NUF2 family.</text>
</comment>
<keyword evidence="8" id="KW-0137">Centromere</keyword>